<evidence type="ECO:0000313" key="1">
    <source>
        <dbReference type="EMBL" id="KHG05704.1"/>
    </source>
</evidence>
<keyword evidence="2" id="KW-1185">Reference proteome</keyword>
<comment type="caution">
    <text evidence="1">The sequence shown here is derived from an EMBL/GenBank/DDBJ whole genome shotgun (WGS) entry which is preliminary data.</text>
</comment>
<dbReference type="Proteomes" id="UP000032142">
    <property type="component" value="Unassembled WGS sequence"/>
</dbReference>
<proteinExistence type="predicted"/>
<gene>
    <name evidence="1" type="ORF">F383_31622</name>
</gene>
<accession>A0A0B0N1Q4</accession>
<sequence>MPSGSQAQAEVQRLRV</sequence>
<dbReference type="EMBL" id="JRRC01435791">
    <property type="protein sequence ID" value="KHG05704.1"/>
    <property type="molecule type" value="Genomic_DNA"/>
</dbReference>
<organism evidence="1 2">
    <name type="scientific">Gossypium arboreum</name>
    <name type="common">Tree cotton</name>
    <name type="synonym">Gossypium nanking</name>
    <dbReference type="NCBI Taxonomy" id="29729"/>
    <lineage>
        <taxon>Eukaryota</taxon>
        <taxon>Viridiplantae</taxon>
        <taxon>Streptophyta</taxon>
        <taxon>Embryophyta</taxon>
        <taxon>Tracheophyta</taxon>
        <taxon>Spermatophyta</taxon>
        <taxon>Magnoliopsida</taxon>
        <taxon>eudicotyledons</taxon>
        <taxon>Gunneridae</taxon>
        <taxon>Pentapetalae</taxon>
        <taxon>rosids</taxon>
        <taxon>malvids</taxon>
        <taxon>Malvales</taxon>
        <taxon>Malvaceae</taxon>
        <taxon>Malvoideae</taxon>
        <taxon>Gossypium</taxon>
    </lineage>
</organism>
<reference evidence="2" key="1">
    <citation type="submission" date="2014-09" db="EMBL/GenBank/DDBJ databases">
        <authorList>
            <person name="Mudge J."/>
            <person name="Ramaraj T."/>
            <person name="Lindquist I.E."/>
            <person name="Bharti A.K."/>
            <person name="Sundararajan A."/>
            <person name="Cameron C.T."/>
            <person name="Woodward J.E."/>
            <person name="May G.D."/>
            <person name="Brubaker C."/>
            <person name="Broadhvest J."/>
            <person name="Wilkins T.A."/>
        </authorList>
    </citation>
    <scope>NUCLEOTIDE SEQUENCE</scope>
    <source>
        <strain evidence="2">cv. AKA8401</strain>
    </source>
</reference>
<dbReference type="AlphaFoldDB" id="A0A0B0N1Q4"/>
<evidence type="ECO:0000313" key="2">
    <source>
        <dbReference type="Proteomes" id="UP000032142"/>
    </source>
</evidence>
<name>A0A0B0N1Q4_GOSAR</name>
<protein>
    <submittedName>
        <fullName evidence="1">Uncharacterized protein</fullName>
    </submittedName>
</protein>